<evidence type="ECO:0000313" key="2">
    <source>
        <dbReference type="EMBL" id="CAH0384664.1"/>
    </source>
</evidence>
<dbReference type="EMBL" id="OU963863">
    <property type="protein sequence ID" value="CAH0384664.1"/>
    <property type="molecule type" value="Genomic_DNA"/>
</dbReference>
<feature type="coiled-coil region" evidence="1">
    <location>
        <begin position="37"/>
        <end position="99"/>
    </location>
</feature>
<protein>
    <submittedName>
        <fullName evidence="2">Uncharacterized protein</fullName>
    </submittedName>
</protein>
<keyword evidence="1" id="KW-0175">Coiled coil</keyword>
<gene>
    <name evidence="2" type="ORF">BEMITA_LOCUS3965</name>
</gene>
<accession>A0A9P0A219</accession>
<proteinExistence type="predicted"/>
<dbReference type="SUPFAM" id="SSF52266">
    <property type="entry name" value="SGNH hydrolase"/>
    <property type="match status" value="1"/>
</dbReference>
<organism evidence="2 3">
    <name type="scientific">Bemisia tabaci</name>
    <name type="common">Sweetpotato whitefly</name>
    <name type="synonym">Aleurodes tabaci</name>
    <dbReference type="NCBI Taxonomy" id="7038"/>
    <lineage>
        <taxon>Eukaryota</taxon>
        <taxon>Metazoa</taxon>
        <taxon>Ecdysozoa</taxon>
        <taxon>Arthropoda</taxon>
        <taxon>Hexapoda</taxon>
        <taxon>Insecta</taxon>
        <taxon>Pterygota</taxon>
        <taxon>Neoptera</taxon>
        <taxon>Paraneoptera</taxon>
        <taxon>Hemiptera</taxon>
        <taxon>Sternorrhyncha</taxon>
        <taxon>Aleyrodoidea</taxon>
        <taxon>Aleyrodidae</taxon>
        <taxon>Aleyrodinae</taxon>
        <taxon>Bemisia</taxon>
    </lineage>
</organism>
<dbReference type="InterPro" id="IPR036514">
    <property type="entry name" value="SGNH_hydro_sf"/>
</dbReference>
<keyword evidence="3" id="KW-1185">Reference proteome</keyword>
<reference evidence="2" key="1">
    <citation type="submission" date="2021-12" db="EMBL/GenBank/DDBJ databases">
        <authorList>
            <person name="King R."/>
        </authorList>
    </citation>
    <scope>NUCLEOTIDE SEQUENCE</scope>
</reference>
<dbReference type="Proteomes" id="UP001152759">
    <property type="component" value="Chromosome 2"/>
</dbReference>
<sequence>MSTQTSLELDLEVHRDALNNELIQDTKNKLSSSLHENLMLIDELTILKEEIRVLNEKLHYVNKVEDTSNLSKNSLTKRNKMLLDQIDTLKNDLSKVNSDNYSLQKANIGKLKQLKSKKPKQSQKLEFSLRNTFIFKKFRNTGNSTAFQQVVLHVGRLNQLKEESAKARKGKKKIIILGDSHSRNFAKHLHLNTTNFAIESYVHPGAGSNKILASADFPDLSKNDCVLILSGSNDVYKKSSRNLDSISAGNHPIISFAARHKHTNVIVSAVPYRRDKAPSDAMNQQIYDFNLSLFDPGQKNENCTFFNRMCFAIGNDYCKDGLHVK</sequence>
<name>A0A9P0A219_BEMTA</name>
<feature type="non-terminal residue" evidence="2">
    <location>
        <position position="325"/>
    </location>
</feature>
<evidence type="ECO:0000256" key="1">
    <source>
        <dbReference type="SAM" id="Coils"/>
    </source>
</evidence>
<evidence type="ECO:0000313" key="3">
    <source>
        <dbReference type="Proteomes" id="UP001152759"/>
    </source>
</evidence>
<dbReference type="AlphaFoldDB" id="A0A9P0A219"/>
<dbReference type="Gene3D" id="3.40.50.1110">
    <property type="entry name" value="SGNH hydrolase"/>
    <property type="match status" value="1"/>
</dbReference>